<protein>
    <submittedName>
        <fullName evidence="2">Uncharacterized protein</fullName>
    </submittedName>
</protein>
<dbReference type="EMBL" id="LN722920">
    <property type="protein sequence ID" value="CEP09962.1"/>
    <property type="molecule type" value="Genomic_DNA"/>
</dbReference>
<feature type="compositionally biased region" description="Acidic residues" evidence="1">
    <location>
        <begin position="36"/>
        <end position="46"/>
    </location>
</feature>
<gene>
    <name evidence="2" type="primary">PARPA_03564.1 scaffold 8749</name>
</gene>
<proteinExistence type="predicted"/>
<name>A0A0B7MXY0_9FUNG</name>
<dbReference type="Proteomes" id="UP000054107">
    <property type="component" value="Unassembled WGS sequence"/>
</dbReference>
<dbReference type="AlphaFoldDB" id="A0A0B7MXY0"/>
<feature type="region of interest" description="Disordered" evidence="1">
    <location>
        <begin position="22"/>
        <end position="72"/>
    </location>
</feature>
<evidence type="ECO:0000256" key="1">
    <source>
        <dbReference type="SAM" id="MobiDB-lite"/>
    </source>
</evidence>
<sequence length="72" mass="8161">MNNNVVFCCACNEPGHSLRMFRGCRSNPRNQRANNDEEMEDDDVEVSEASSNRIDSFKIARNPTSVPTPRDD</sequence>
<evidence type="ECO:0000313" key="2">
    <source>
        <dbReference type="EMBL" id="CEP09962.1"/>
    </source>
</evidence>
<keyword evidence="3" id="KW-1185">Reference proteome</keyword>
<accession>A0A0B7MXY0</accession>
<feature type="compositionally biased region" description="Polar residues" evidence="1">
    <location>
        <begin position="62"/>
        <end position="72"/>
    </location>
</feature>
<organism evidence="2 3">
    <name type="scientific">Parasitella parasitica</name>
    <dbReference type="NCBI Taxonomy" id="35722"/>
    <lineage>
        <taxon>Eukaryota</taxon>
        <taxon>Fungi</taxon>
        <taxon>Fungi incertae sedis</taxon>
        <taxon>Mucoromycota</taxon>
        <taxon>Mucoromycotina</taxon>
        <taxon>Mucoromycetes</taxon>
        <taxon>Mucorales</taxon>
        <taxon>Mucorineae</taxon>
        <taxon>Mucoraceae</taxon>
        <taxon>Parasitella</taxon>
    </lineage>
</organism>
<reference evidence="2 3" key="1">
    <citation type="submission" date="2014-09" db="EMBL/GenBank/DDBJ databases">
        <authorList>
            <person name="Ellenberger Sabrina"/>
        </authorList>
    </citation>
    <scope>NUCLEOTIDE SEQUENCE [LARGE SCALE GENOMIC DNA]</scope>
    <source>
        <strain evidence="2 3">CBS 412.66</strain>
    </source>
</reference>
<dbReference type="OrthoDB" id="2289155at2759"/>
<evidence type="ECO:0000313" key="3">
    <source>
        <dbReference type="Proteomes" id="UP000054107"/>
    </source>
</evidence>